<evidence type="ECO:0000313" key="1">
    <source>
        <dbReference type="EMBL" id="HJH49567.1"/>
    </source>
</evidence>
<gene>
    <name evidence="1" type="ORF">K8V39_04820</name>
</gene>
<name>A0A9D2VWT4_9FIRM</name>
<evidence type="ECO:0000313" key="2">
    <source>
        <dbReference type="Proteomes" id="UP000813420"/>
    </source>
</evidence>
<reference evidence="1" key="1">
    <citation type="journal article" date="2021" name="PeerJ">
        <title>Extensive microbial diversity within the chicken gut microbiome revealed by metagenomics and culture.</title>
        <authorList>
            <person name="Gilroy R."/>
            <person name="Ravi A."/>
            <person name="Getino M."/>
            <person name="Pursley I."/>
            <person name="Horton D.L."/>
            <person name="Alikhan N.F."/>
            <person name="Baker D."/>
            <person name="Gharbi K."/>
            <person name="Hall N."/>
            <person name="Watson M."/>
            <person name="Adriaenssens E.M."/>
            <person name="Foster-Nyarko E."/>
            <person name="Jarju S."/>
            <person name="Secka A."/>
            <person name="Antonio M."/>
            <person name="Oren A."/>
            <person name="Chaudhuri R.R."/>
            <person name="La Ragione R."/>
            <person name="Hildebrand F."/>
            <person name="Pallen M.J."/>
        </authorList>
    </citation>
    <scope>NUCLEOTIDE SEQUENCE</scope>
    <source>
        <strain evidence="1">USAMLcec4-12693</strain>
    </source>
</reference>
<sequence length="76" mass="8751">MPPETEVTLLPNETRRNHDLAHLEDLALKSAADYFGAELLHWLGIPGKMIRSSPTEIVELETRHMYEDFLFELEDG</sequence>
<feature type="non-terminal residue" evidence="1">
    <location>
        <position position="76"/>
    </location>
</feature>
<reference evidence="1" key="2">
    <citation type="submission" date="2021-09" db="EMBL/GenBank/DDBJ databases">
        <authorList>
            <person name="Gilroy R."/>
        </authorList>
    </citation>
    <scope>NUCLEOTIDE SEQUENCE</scope>
    <source>
        <strain evidence="1">USAMLcec4-12693</strain>
    </source>
</reference>
<proteinExistence type="predicted"/>
<organism evidence="1 2">
    <name type="scientific">Merdimonas faecis</name>
    <dbReference type="NCBI Taxonomy" id="1653435"/>
    <lineage>
        <taxon>Bacteria</taxon>
        <taxon>Bacillati</taxon>
        <taxon>Bacillota</taxon>
        <taxon>Clostridia</taxon>
        <taxon>Lachnospirales</taxon>
        <taxon>Lachnospiraceae</taxon>
        <taxon>Merdimonas</taxon>
    </lineage>
</organism>
<dbReference type="AlphaFoldDB" id="A0A9D2VWT4"/>
<dbReference type="EMBL" id="DYXE01000047">
    <property type="protein sequence ID" value="HJH49567.1"/>
    <property type="molecule type" value="Genomic_DNA"/>
</dbReference>
<accession>A0A9D2VWT4</accession>
<protein>
    <submittedName>
        <fullName evidence="1">Uncharacterized protein</fullName>
    </submittedName>
</protein>
<dbReference type="Proteomes" id="UP000813420">
    <property type="component" value="Unassembled WGS sequence"/>
</dbReference>
<comment type="caution">
    <text evidence="1">The sequence shown here is derived from an EMBL/GenBank/DDBJ whole genome shotgun (WGS) entry which is preliminary data.</text>
</comment>